<organism evidence="3 4">
    <name type="scientific">Cohnella faecalis</name>
    <dbReference type="NCBI Taxonomy" id="2315694"/>
    <lineage>
        <taxon>Bacteria</taxon>
        <taxon>Bacillati</taxon>
        <taxon>Bacillota</taxon>
        <taxon>Bacilli</taxon>
        <taxon>Bacillales</taxon>
        <taxon>Paenibacillaceae</taxon>
        <taxon>Cohnella</taxon>
    </lineage>
</organism>
<evidence type="ECO:0000256" key="2">
    <source>
        <dbReference type="SAM" id="SignalP"/>
    </source>
</evidence>
<keyword evidence="1" id="KW-0812">Transmembrane</keyword>
<accession>A0A398CQD4</accession>
<feature type="transmembrane region" description="Helical" evidence="1">
    <location>
        <begin position="352"/>
        <end position="371"/>
    </location>
</feature>
<evidence type="ECO:0000313" key="3">
    <source>
        <dbReference type="EMBL" id="RIE02998.1"/>
    </source>
</evidence>
<sequence length="375" mass="41759">MKVVSFIAALPLLLLASLLQAQPAQAHLNTFGYSDIRLEGSKLVYDLYLDPREVSQWMDLRSNGVFVLESKKALAPDETSWTEEDIRPLVAESLIVKGGETAVEPSSIGDLSISRRGDVPYLRMKLVYELPATAAAYSIDYGFFYEEDPGHQNYATIRAGDSSKDVVFTKDDHQFAASLANAEESLMETTVSVPNWLATLWDYLQVGIEHIWTGTDHLLFVAALVLVKQRKWDYLKVLTAFTIGHSITIALAALDIFNLPASFVEPVIALSIAYVAVENIWMKQVKWRWIVALSFGLIHGFGFAQVLRGALGDRFILTLFSFNLGVEIGQLAVLAVLLPLLIWLGRYKGYQYVNYAASGLIALIALYWFVIRISG</sequence>
<evidence type="ECO:0000256" key="1">
    <source>
        <dbReference type="SAM" id="Phobius"/>
    </source>
</evidence>
<keyword evidence="4" id="KW-1185">Reference proteome</keyword>
<dbReference type="RefSeq" id="WP_119151025.1">
    <property type="nucleotide sequence ID" value="NZ_JBHSOV010000027.1"/>
</dbReference>
<evidence type="ECO:0000313" key="4">
    <source>
        <dbReference type="Proteomes" id="UP000266340"/>
    </source>
</evidence>
<protein>
    <submittedName>
        <fullName evidence="3">HupE/UreJ family protein</fullName>
    </submittedName>
</protein>
<dbReference type="OrthoDB" id="9808870at2"/>
<keyword evidence="1" id="KW-0472">Membrane</keyword>
<reference evidence="3 4" key="1">
    <citation type="submission" date="2018-09" db="EMBL/GenBank/DDBJ databases">
        <title>Cohnella cavernae sp. nov., isolated from a karst cave.</title>
        <authorList>
            <person name="Zhu H."/>
        </authorList>
    </citation>
    <scope>NUCLEOTIDE SEQUENCE [LARGE SCALE GENOMIC DNA]</scope>
    <source>
        <strain evidence="3 4">K2E09-144</strain>
    </source>
</reference>
<dbReference type="InterPro" id="IPR032809">
    <property type="entry name" value="Put_HupE_UreJ"/>
</dbReference>
<dbReference type="Proteomes" id="UP000266340">
    <property type="component" value="Unassembled WGS sequence"/>
</dbReference>
<feature type="transmembrane region" description="Helical" evidence="1">
    <location>
        <begin position="328"/>
        <end position="345"/>
    </location>
</feature>
<dbReference type="AlphaFoldDB" id="A0A398CQD4"/>
<comment type="caution">
    <text evidence="3">The sequence shown here is derived from an EMBL/GenBank/DDBJ whole genome shotgun (WGS) entry which is preliminary data.</text>
</comment>
<feature type="transmembrane region" description="Helical" evidence="1">
    <location>
        <begin position="234"/>
        <end position="253"/>
    </location>
</feature>
<feature type="transmembrane region" description="Helical" evidence="1">
    <location>
        <begin position="259"/>
        <end position="277"/>
    </location>
</feature>
<feature type="transmembrane region" description="Helical" evidence="1">
    <location>
        <begin position="289"/>
        <end position="308"/>
    </location>
</feature>
<dbReference type="Pfam" id="PF13795">
    <property type="entry name" value="HupE_UreJ_2"/>
    <property type="match status" value="1"/>
</dbReference>
<feature type="chain" id="PRO_5017263456" evidence="2">
    <location>
        <begin position="27"/>
        <end position="375"/>
    </location>
</feature>
<dbReference type="EMBL" id="QXJM01000039">
    <property type="protein sequence ID" value="RIE02998.1"/>
    <property type="molecule type" value="Genomic_DNA"/>
</dbReference>
<keyword evidence="2" id="KW-0732">Signal</keyword>
<proteinExistence type="predicted"/>
<name>A0A398CQD4_9BACL</name>
<feature type="signal peptide" evidence="2">
    <location>
        <begin position="1"/>
        <end position="26"/>
    </location>
</feature>
<keyword evidence="1" id="KW-1133">Transmembrane helix</keyword>
<gene>
    <name evidence="3" type="ORF">D3H35_20570</name>
</gene>